<comment type="caution">
    <text evidence="2">The sequence shown here is derived from an EMBL/GenBank/DDBJ whole genome shotgun (WGS) entry which is preliminary data.</text>
</comment>
<gene>
    <name evidence="2" type="ORF">CDV36_001327</name>
</gene>
<dbReference type="STRING" id="2010991.A0A3M2SPE9"/>
<evidence type="ECO:0000313" key="2">
    <source>
        <dbReference type="EMBL" id="RMJ19052.1"/>
    </source>
</evidence>
<accession>A0A3M2SPE9</accession>
<feature type="region of interest" description="Disordered" evidence="1">
    <location>
        <begin position="1"/>
        <end position="31"/>
    </location>
</feature>
<dbReference type="EMBL" id="NKUJ01000012">
    <property type="protein sequence ID" value="RMJ19052.1"/>
    <property type="molecule type" value="Genomic_DNA"/>
</dbReference>
<name>A0A3M2SPE9_9HYPO</name>
<evidence type="ECO:0000313" key="3">
    <source>
        <dbReference type="Proteomes" id="UP000277212"/>
    </source>
</evidence>
<organism evidence="2 3">
    <name type="scientific">Fusarium kuroshium</name>
    <dbReference type="NCBI Taxonomy" id="2010991"/>
    <lineage>
        <taxon>Eukaryota</taxon>
        <taxon>Fungi</taxon>
        <taxon>Dikarya</taxon>
        <taxon>Ascomycota</taxon>
        <taxon>Pezizomycotina</taxon>
        <taxon>Sordariomycetes</taxon>
        <taxon>Hypocreomycetidae</taxon>
        <taxon>Hypocreales</taxon>
        <taxon>Nectriaceae</taxon>
        <taxon>Fusarium</taxon>
        <taxon>Fusarium solani species complex</taxon>
    </lineage>
</organism>
<feature type="region of interest" description="Disordered" evidence="1">
    <location>
        <begin position="76"/>
        <end position="132"/>
    </location>
</feature>
<dbReference type="Proteomes" id="UP000277212">
    <property type="component" value="Unassembled WGS sequence"/>
</dbReference>
<feature type="compositionally biased region" description="Polar residues" evidence="1">
    <location>
        <begin position="22"/>
        <end position="31"/>
    </location>
</feature>
<proteinExistence type="predicted"/>
<protein>
    <submittedName>
        <fullName evidence="2">Uncharacterized protein</fullName>
    </submittedName>
</protein>
<dbReference type="AlphaFoldDB" id="A0A3M2SPE9"/>
<keyword evidence="3" id="KW-1185">Reference proteome</keyword>
<feature type="compositionally biased region" description="Polar residues" evidence="1">
    <location>
        <begin position="89"/>
        <end position="114"/>
    </location>
</feature>
<feature type="compositionally biased region" description="Low complexity" evidence="1">
    <location>
        <begin position="115"/>
        <end position="132"/>
    </location>
</feature>
<sequence length="175" mass="19305">MNPHYPFKAKRPRPPPGVEDSAPSSISFTTPVDPNYTTLPYEIQQHLEQLSQFYGLTSGYQIHQILDQEYCRKRRRVDSSSLPMAPERGSTSSQGSLEKFPVSTTFDQNREQYGSSSSWADSASASGPSSTSPITRRIADLSLLLCPCCGYGLRQPDGMQAIPQSHLEPPLATLP</sequence>
<reference evidence="2 3" key="1">
    <citation type="submission" date="2017-06" db="EMBL/GenBank/DDBJ databases">
        <title>Comparative genomic analysis of Ambrosia Fusariam Clade fungi.</title>
        <authorList>
            <person name="Stajich J.E."/>
            <person name="Carrillo J."/>
            <person name="Kijimoto T."/>
            <person name="Eskalen A."/>
            <person name="O'Donnell K."/>
            <person name="Kasson M."/>
        </authorList>
    </citation>
    <scope>NUCLEOTIDE SEQUENCE [LARGE SCALE GENOMIC DNA]</scope>
    <source>
        <strain evidence="2">UCR3666</strain>
    </source>
</reference>
<evidence type="ECO:0000256" key="1">
    <source>
        <dbReference type="SAM" id="MobiDB-lite"/>
    </source>
</evidence>